<gene>
    <name evidence="1" type="ORF">CCAX7_46690</name>
</gene>
<protein>
    <submittedName>
        <fullName evidence="1">Uncharacterized protein</fullName>
    </submittedName>
</protein>
<dbReference type="Proteomes" id="UP000287394">
    <property type="component" value="Chromosome"/>
</dbReference>
<dbReference type="AlphaFoldDB" id="A0A402CQP8"/>
<name>A0A402CQP8_9BACT</name>
<evidence type="ECO:0000313" key="1">
    <source>
        <dbReference type="EMBL" id="BDI32618.1"/>
    </source>
</evidence>
<dbReference type="Gene3D" id="1.20.5.320">
    <property type="entry name" value="6-Phosphogluconate Dehydrogenase, domain 3"/>
    <property type="match status" value="1"/>
</dbReference>
<dbReference type="EMBL" id="AP025739">
    <property type="protein sequence ID" value="BDI32618.1"/>
    <property type="molecule type" value="Genomic_DNA"/>
</dbReference>
<dbReference type="KEGG" id="ccot:CCAX7_46690"/>
<dbReference type="RefSeq" id="WP_125205797.1">
    <property type="nucleotide sequence ID" value="NZ_AP025739.1"/>
</dbReference>
<proteinExistence type="predicted"/>
<evidence type="ECO:0000313" key="2">
    <source>
        <dbReference type="Proteomes" id="UP000287394"/>
    </source>
</evidence>
<organism evidence="1 2">
    <name type="scientific">Capsulimonas corticalis</name>
    <dbReference type="NCBI Taxonomy" id="2219043"/>
    <lineage>
        <taxon>Bacteria</taxon>
        <taxon>Bacillati</taxon>
        <taxon>Armatimonadota</taxon>
        <taxon>Armatimonadia</taxon>
        <taxon>Capsulimonadales</taxon>
        <taxon>Capsulimonadaceae</taxon>
        <taxon>Capsulimonas</taxon>
    </lineage>
</organism>
<reference evidence="1 2" key="1">
    <citation type="journal article" date="2019" name="Int. J. Syst. Evol. Microbiol.">
        <title>Capsulimonas corticalis gen. nov., sp. nov., an aerobic capsulated bacterium, of a novel bacterial order, Capsulimonadales ord. nov., of the class Armatimonadia of the phylum Armatimonadetes.</title>
        <authorList>
            <person name="Li J."/>
            <person name="Kudo C."/>
            <person name="Tonouchi A."/>
        </authorList>
    </citation>
    <scope>NUCLEOTIDE SEQUENCE [LARGE SCALE GENOMIC DNA]</scope>
    <source>
        <strain evidence="1 2">AX-7</strain>
    </source>
</reference>
<sequence length="256" mass="27564">MENLQAVRAFLVFFMLLMASSAPCADTNPKSGISSIIPGDGMAVTNPTGPNATISIKEIKPSMLNDATISILRGKDGLPGPVGPAGSVGKPGDPGPTGPAGKDAWYYNKVFTPDMWVKPDFTLWTIVKPDTQTWPYATPMTTINVPQKAALFIRVQTELVDRLSTYLDYQANGYASLLKPSAQPTKIFVACEVFDAKGTVQLFDAKVGDSYFFYVVLQPGVYRIQNLMTNQITVAGQVLQAPLPGTVIQIECVPVS</sequence>
<accession>A0A402CQP8</accession>
<keyword evidence="2" id="KW-1185">Reference proteome</keyword>